<reference evidence="5 6" key="1">
    <citation type="submission" date="2019-08" db="EMBL/GenBank/DDBJ databases">
        <title>In-depth cultivation of the pig gut microbiome towards novel bacterial diversity and tailored functional studies.</title>
        <authorList>
            <person name="Wylensek D."/>
            <person name="Hitch T.C.A."/>
            <person name="Clavel T."/>
        </authorList>
    </citation>
    <scope>NUCLEOTIDE SEQUENCE [LARGE SCALE GENOMIC DNA]</scope>
    <source>
        <strain evidence="5 6">CA-Schmier-601-WT-1</strain>
    </source>
</reference>
<evidence type="ECO:0000259" key="4">
    <source>
        <dbReference type="SMART" id="SM00382"/>
    </source>
</evidence>
<dbReference type="InterPro" id="IPR028350">
    <property type="entry name" value="DNAC/IstB-like"/>
</dbReference>
<proteinExistence type="inferred from homology"/>
<keyword evidence="3" id="KW-0067">ATP-binding</keyword>
<name>A0A6N7XVN6_9ACTN</name>
<evidence type="ECO:0000256" key="3">
    <source>
        <dbReference type="ARBA" id="ARBA00022840"/>
    </source>
</evidence>
<evidence type="ECO:0000256" key="2">
    <source>
        <dbReference type="ARBA" id="ARBA00022741"/>
    </source>
</evidence>
<dbReference type="Proteomes" id="UP000469325">
    <property type="component" value="Unassembled WGS sequence"/>
</dbReference>
<evidence type="ECO:0000313" key="6">
    <source>
        <dbReference type="Proteomes" id="UP000469325"/>
    </source>
</evidence>
<sequence>MASSAPEYSRLVATGAKSFPEALLEMTDAQVAAVRERDLDRRVEKASFPYVKTLRDFDFSFQPSIPRGVVEDLATLGFLDRHENVVLVGSPGVGKTHIAVALGVEAVRARKLTYFTDCQRLVSDLAHAAGKGQLERRLRFYAHLSLLIVDEVGYLDVDKQGADLLFQLVSRRYERRSTIVTTNVGMGSWAKVFGDPVVASAIADRLCHHCHLIRITGRSYRTKDLAPQDRASPAVVADSGAPR</sequence>
<dbReference type="SMART" id="SM00382">
    <property type="entry name" value="AAA"/>
    <property type="match status" value="1"/>
</dbReference>
<organism evidence="5 6">
    <name type="scientific">Olsenella porci</name>
    <dbReference type="NCBI Taxonomy" id="2652279"/>
    <lineage>
        <taxon>Bacteria</taxon>
        <taxon>Bacillati</taxon>
        <taxon>Actinomycetota</taxon>
        <taxon>Coriobacteriia</taxon>
        <taxon>Coriobacteriales</taxon>
        <taxon>Atopobiaceae</taxon>
        <taxon>Olsenella</taxon>
    </lineage>
</organism>
<feature type="domain" description="AAA+ ATPase" evidence="4">
    <location>
        <begin position="81"/>
        <end position="216"/>
    </location>
</feature>
<dbReference type="Pfam" id="PF01695">
    <property type="entry name" value="IstB_IS21"/>
    <property type="match status" value="1"/>
</dbReference>
<keyword evidence="2" id="KW-0547">Nucleotide-binding</keyword>
<keyword evidence="6" id="KW-1185">Reference proteome</keyword>
<evidence type="ECO:0000313" key="5">
    <source>
        <dbReference type="EMBL" id="MST73411.1"/>
    </source>
</evidence>
<dbReference type="PANTHER" id="PTHR30050">
    <property type="entry name" value="CHROMOSOMAL REPLICATION INITIATOR PROTEIN DNAA"/>
    <property type="match status" value="1"/>
</dbReference>
<dbReference type="PANTHER" id="PTHR30050:SF4">
    <property type="entry name" value="ATP-BINDING PROTEIN RV3427C IN INSERTION SEQUENCE-RELATED"/>
    <property type="match status" value="1"/>
</dbReference>
<comment type="caution">
    <text evidence="5">The sequence shown here is derived from an EMBL/GenBank/DDBJ whole genome shotgun (WGS) entry which is preliminary data.</text>
</comment>
<evidence type="ECO:0000256" key="1">
    <source>
        <dbReference type="ARBA" id="ARBA00008059"/>
    </source>
</evidence>
<gene>
    <name evidence="5" type="ORF">FYJ68_09935</name>
</gene>
<dbReference type="InterPro" id="IPR003593">
    <property type="entry name" value="AAA+_ATPase"/>
</dbReference>
<accession>A0A6N7XVN6</accession>
<dbReference type="InterPro" id="IPR027417">
    <property type="entry name" value="P-loop_NTPase"/>
</dbReference>
<dbReference type="PIRSF" id="PIRSF003073">
    <property type="entry name" value="DNAC_TnpB_IstB"/>
    <property type="match status" value="1"/>
</dbReference>
<dbReference type="Gene3D" id="3.40.50.300">
    <property type="entry name" value="P-loop containing nucleotide triphosphate hydrolases"/>
    <property type="match status" value="1"/>
</dbReference>
<dbReference type="AlphaFoldDB" id="A0A6N7XVN6"/>
<dbReference type="GO" id="GO:0005524">
    <property type="term" value="F:ATP binding"/>
    <property type="evidence" value="ECO:0007669"/>
    <property type="project" value="UniProtKB-KW"/>
</dbReference>
<comment type="similarity">
    <text evidence="1">Belongs to the IS21/IS1162 putative ATP-binding protein family.</text>
</comment>
<dbReference type="EMBL" id="VUNC01000012">
    <property type="protein sequence ID" value="MST73411.1"/>
    <property type="molecule type" value="Genomic_DNA"/>
</dbReference>
<protein>
    <recommendedName>
        <fullName evidence="4">AAA+ ATPase domain-containing protein</fullName>
    </recommendedName>
</protein>
<dbReference type="SUPFAM" id="SSF52540">
    <property type="entry name" value="P-loop containing nucleoside triphosphate hydrolases"/>
    <property type="match status" value="1"/>
</dbReference>
<dbReference type="InterPro" id="IPR047661">
    <property type="entry name" value="IstB"/>
</dbReference>
<dbReference type="GO" id="GO:0006260">
    <property type="term" value="P:DNA replication"/>
    <property type="evidence" value="ECO:0007669"/>
    <property type="project" value="TreeGrafter"/>
</dbReference>
<dbReference type="NCBIfam" id="NF038214">
    <property type="entry name" value="IS21_help_AAA"/>
    <property type="match status" value="1"/>
</dbReference>
<dbReference type="CDD" id="cd00009">
    <property type="entry name" value="AAA"/>
    <property type="match status" value="1"/>
</dbReference>
<dbReference type="InterPro" id="IPR002611">
    <property type="entry name" value="IstB_ATP-bd"/>
</dbReference>